<evidence type="ECO:0000313" key="3">
    <source>
        <dbReference type="Proteomes" id="UP000281372"/>
    </source>
</evidence>
<feature type="compositionally biased region" description="Basic and acidic residues" evidence="1">
    <location>
        <begin position="78"/>
        <end position="93"/>
    </location>
</feature>
<accession>A0A3M3LQI5</accession>
<feature type="region of interest" description="Disordered" evidence="1">
    <location>
        <begin position="44"/>
        <end position="144"/>
    </location>
</feature>
<proteinExistence type="predicted"/>
<evidence type="ECO:0000256" key="1">
    <source>
        <dbReference type="SAM" id="MobiDB-lite"/>
    </source>
</evidence>
<sequence>MKNEKDESINKSVDVVAESEDASVSTEEVSQATMEAFKNLADEFGNEFDIPDDESLLEEEPLVEAERESLSSDYLDDVEIKWGPDIDLSHETISEDNTGPAQDNSSPESDSHEELTSDFPGSSETTDTEIKSSDEDIIDSGNTGFGRAASASDFLNAKMSMNDLVQEIAAKAFNQSQSPLAEANIRSGPVSSPQPQANPVQGNGTYMGQSEPYPRMGLGSASMLLGAKGLQGLAKMIGSGGRSVGTAISDFSFGNAEKELGAAISAARAGIAEMKLGGLSVLEEDALPLDSKKELLKQYLSSPENQKKFDSLVSKIDSFSELSAKVMRKGIDRGMDGDAVMNKAIDPVHRFMKDNESILKNLYSGDKTLHERLEGAVTALFEMLRDVLAHIQAMFSGQSPDQSQSGPRMG</sequence>
<dbReference type="AlphaFoldDB" id="A0A3M3LQI5"/>
<dbReference type="Proteomes" id="UP000281372">
    <property type="component" value="Unassembled WGS sequence"/>
</dbReference>
<evidence type="ECO:0000313" key="2">
    <source>
        <dbReference type="EMBL" id="RMN37398.1"/>
    </source>
</evidence>
<feature type="compositionally biased region" description="Polar residues" evidence="1">
    <location>
        <begin position="95"/>
        <end position="108"/>
    </location>
</feature>
<protein>
    <submittedName>
        <fullName evidence="2">Uncharacterized protein</fullName>
    </submittedName>
</protein>
<comment type="caution">
    <text evidence="2">The sequence shown here is derived from an EMBL/GenBank/DDBJ whole genome shotgun (WGS) entry which is preliminary data.</text>
</comment>
<feature type="compositionally biased region" description="Acidic residues" evidence="1">
    <location>
        <begin position="44"/>
        <end position="63"/>
    </location>
</feature>
<feature type="region of interest" description="Disordered" evidence="1">
    <location>
        <begin position="1"/>
        <end position="29"/>
    </location>
</feature>
<organism evidence="2 3">
    <name type="scientific">Pseudomonas cannabina</name>
    <dbReference type="NCBI Taxonomy" id="86840"/>
    <lineage>
        <taxon>Bacteria</taxon>
        <taxon>Pseudomonadati</taxon>
        <taxon>Pseudomonadota</taxon>
        <taxon>Gammaproteobacteria</taxon>
        <taxon>Pseudomonadales</taxon>
        <taxon>Pseudomonadaceae</taxon>
        <taxon>Pseudomonas</taxon>
    </lineage>
</organism>
<reference evidence="2 3" key="1">
    <citation type="submission" date="2018-08" db="EMBL/GenBank/DDBJ databases">
        <title>Recombination of ecologically and evolutionarily significant loci maintains genetic cohesion in the Pseudomonas syringae species complex.</title>
        <authorList>
            <person name="Dillon M."/>
            <person name="Thakur S."/>
            <person name="Almeida R.N.D."/>
            <person name="Weir B.S."/>
            <person name="Guttman D.S."/>
        </authorList>
    </citation>
    <scope>NUCLEOTIDE SEQUENCE [LARGE SCALE GENOMIC DNA]</scope>
    <source>
        <strain evidence="2 3">ICMP 2821</strain>
    </source>
</reference>
<dbReference type="RefSeq" id="WP_122377751.1">
    <property type="nucleotide sequence ID" value="NZ_RBOW01000228.1"/>
</dbReference>
<dbReference type="EMBL" id="RBOW01000228">
    <property type="protein sequence ID" value="RMN37398.1"/>
    <property type="molecule type" value="Genomic_DNA"/>
</dbReference>
<gene>
    <name evidence="2" type="ORF">ALQ64_01967</name>
</gene>
<name>A0A3M3LQI5_PSECA</name>